<feature type="compositionally biased region" description="Basic and acidic residues" evidence="1">
    <location>
        <begin position="224"/>
        <end position="275"/>
    </location>
</feature>
<accession>A0A0C9Q4C2</accession>
<feature type="region of interest" description="Disordered" evidence="1">
    <location>
        <begin position="421"/>
        <end position="509"/>
    </location>
</feature>
<evidence type="ECO:0000313" key="2">
    <source>
        <dbReference type="EMBL" id="JAG78675.1"/>
    </source>
</evidence>
<feature type="compositionally biased region" description="Acidic residues" evidence="1">
    <location>
        <begin position="57"/>
        <end position="83"/>
    </location>
</feature>
<feature type="compositionally biased region" description="Basic residues" evidence="1">
    <location>
        <begin position="276"/>
        <end position="323"/>
    </location>
</feature>
<proteinExistence type="predicted"/>
<feature type="region of interest" description="Disordered" evidence="1">
    <location>
        <begin position="15"/>
        <end position="326"/>
    </location>
</feature>
<organism evidence="2">
    <name type="scientific">Fopius arisanus</name>
    <dbReference type="NCBI Taxonomy" id="64838"/>
    <lineage>
        <taxon>Eukaryota</taxon>
        <taxon>Metazoa</taxon>
        <taxon>Ecdysozoa</taxon>
        <taxon>Arthropoda</taxon>
        <taxon>Hexapoda</taxon>
        <taxon>Insecta</taxon>
        <taxon>Pterygota</taxon>
        <taxon>Neoptera</taxon>
        <taxon>Endopterygota</taxon>
        <taxon>Hymenoptera</taxon>
        <taxon>Apocrita</taxon>
        <taxon>Ichneumonoidea</taxon>
        <taxon>Braconidae</taxon>
        <taxon>Opiinae</taxon>
        <taxon>Fopius</taxon>
    </lineage>
</organism>
<feature type="compositionally biased region" description="Basic and acidic residues" evidence="1">
    <location>
        <begin position="183"/>
        <end position="206"/>
    </location>
</feature>
<feature type="compositionally biased region" description="Basic residues" evidence="1">
    <location>
        <begin position="209"/>
        <end position="218"/>
    </location>
</feature>
<feature type="compositionally biased region" description="Basic and acidic residues" evidence="1">
    <location>
        <begin position="700"/>
        <end position="720"/>
    </location>
</feature>
<name>A0A0C9Q4C2_9HYME</name>
<gene>
    <name evidence="2" type="primary">Srrm2_1</name>
    <name evidence="2" type="ORF">g.51006</name>
</gene>
<dbReference type="AlphaFoldDB" id="A0A0C9Q4C2"/>
<feature type="compositionally biased region" description="Basic and acidic residues" evidence="1">
    <location>
        <begin position="24"/>
        <end position="56"/>
    </location>
</feature>
<feature type="compositionally biased region" description="Basic and acidic residues" evidence="1">
    <location>
        <begin position="469"/>
        <end position="483"/>
    </location>
</feature>
<feature type="compositionally biased region" description="Acidic residues" evidence="1">
    <location>
        <begin position="778"/>
        <end position="787"/>
    </location>
</feature>
<feature type="compositionally biased region" description="Basic residues" evidence="1">
    <location>
        <begin position="798"/>
        <end position="807"/>
    </location>
</feature>
<feature type="compositionally biased region" description="Low complexity" evidence="1">
    <location>
        <begin position="446"/>
        <end position="464"/>
    </location>
</feature>
<reference evidence="2" key="1">
    <citation type="submission" date="2015-01" db="EMBL/GenBank/DDBJ databases">
        <title>Transcriptome Assembly of Fopius arisanus.</title>
        <authorList>
            <person name="Geib S."/>
        </authorList>
    </citation>
    <scope>NUCLEOTIDE SEQUENCE</scope>
</reference>
<feature type="region of interest" description="Disordered" evidence="1">
    <location>
        <begin position="690"/>
        <end position="828"/>
    </location>
</feature>
<feature type="region of interest" description="Disordered" evidence="1">
    <location>
        <begin position="630"/>
        <end position="657"/>
    </location>
</feature>
<evidence type="ECO:0000256" key="1">
    <source>
        <dbReference type="SAM" id="MobiDB-lite"/>
    </source>
</evidence>
<sequence length="828" mass="96118">MIPGINQSNNFLISHSQSLTSTKDIIKDGHRNRNDDRDSRDTHDDVQRAIDGLKDIPDDELQEFLDDEDFNIVDTWEGDEEHPEDSGGHRSLRLRRHSRDRSRRERRRESGPRDRLDRGRREDRRREDSRRDPSKSSKDIERDKMRTKRDTDSKILAEKEKAIKHLLDSDTVVPPGTEVEAIETERLMDRGTKRSRERRRTPDKSRNSPPRRRSRSRNRGSPPVHRERSPNRWRSPERRRRPSWERKSPIDRRERRGGSGDRIKRRAEGGRDLRTVLRRSRSRDRHRSRSPDRKRRLTRSPGRRSSPRRRSYSKSPDRRRKRSPFINEIARQFRDEALMSTTSSVDQFIGRPGLLPTPVHPVVPPNHHYLPMMDPVVSMGLIPQAPAAFMGFEPPAPPSINFEPVAMHSLPHEYNAPPVMYNQGAPVPQDRFGLLPVPSPQPVPAPANESSRYSQVSASRRSSSPVRNEFSDGHYDRERDRRGASSRNGGLVRADRLKTPEPPVISKSKPFEKTSLSSLLEASVSAKDSGYPVLYPGFKPEILRNCEMALRSLPEEDPRLKMSGRFFYDPAVEEPKVIKKEMTSNSLLVQRTKSKIIWDNEEEEKERLPPKPDMFQKYTQTENVVEDKGTQTNNDTMEFGTQVCPRDLQPSPVPEKRPIMDRLDWNVRDNYDFVPTNRDAGDLRWSLSNSRSWNRTSPIQEHETRTRSPERIHEGRDSRAFDLSPIRSRDFPHQSSRAFSSRERDRRLSPPFKRSMEGPDDYDLRDDRSPGDSPSVMDETDEIEILEESFSRDNSWRGRGKPFRSSRGKFSTGGRSFRGRGSGFRGKF</sequence>
<feature type="compositionally biased region" description="Basic and acidic residues" evidence="1">
    <location>
        <begin position="107"/>
        <end position="168"/>
    </location>
</feature>
<dbReference type="EMBL" id="GBYB01008908">
    <property type="protein sequence ID" value="JAG78675.1"/>
    <property type="molecule type" value="Transcribed_RNA"/>
</dbReference>
<protein>
    <submittedName>
        <fullName evidence="2">Srrm2_1 protein</fullName>
    </submittedName>
</protein>
<feature type="compositionally biased region" description="Basic residues" evidence="1">
    <location>
        <begin position="90"/>
        <end position="106"/>
    </location>
</feature>